<dbReference type="RefSeq" id="WP_009579750.1">
    <property type="nucleotide sequence ID" value="NZ_AMZN01000033.1"/>
</dbReference>
<dbReference type="Proteomes" id="UP000011135">
    <property type="component" value="Unassembled WGS sequence"/>
</dbReference>
<dbReference type="EMBL" id="AMZN01000033">
    <property type="protein sequence ID" value="ELR71768.1"/>
    <property type="molecule type" value="Genomic_DNA"/>
</dbReference>
<accession>L8JU56</accession>
<organism evidence="1 2">
    <name type="scientific">Fulvivirga imtechensis AK7</name>
    <dbReference type="NCBI Taxonomy" id="1237149"/>
    <lineage>
        <taxon>Bacteria</taxon>
        <taxon>Pseudomonadati</taxon>
        <taxon>Bacteroidota</taxon>
        <taxon>Cytophagia</taxon>
        <taxon>Cytophagales</taxon>
        <taxon>Fulvivirgaceae</taxon>
        <taxon>Fulvivirga</taxon>
    </lineage>
</organism>
<protein>
    <submittedName>
        <fullName evidence="1">Uncharacterized protein</fullName>
    </submittedName>
</protein>
<evidence type="ECO:0000313" key="1">
    <source>
        <dbReference type="EMBL" id="ELR71768.1"/>
    </source>
</evidence>
<sequence length="255" mass="30024">MFWFILILGASILLIRFFSAYNKDNYDLENQTLDQKFAVIVNLVNEHAFDGNGTVTRLDKRSFNLYQEGQNQIIHFMYGTGHLTLTWKYKYFQKEIVHEHQFNDVRNISLFEQQKLGRIMIEEMKRKVLEHQANVLADVPELFTDVEVTYNEILKKSLADRLREDILKSLSDSTLPDNLLGVIVMNTVGEFCLEMKNNYHHFKVELRDLGHDFRLSQSEYMKLIDDIASDILEEFLETPKSKPKIFDDDDDDLPF</sequence>
<keyword evidence="2" id="KW-1185">Reference proteome</keyword>
<dbReference type="AlphaFoldDB" id="L8JU56"/>
<comment type="caution">
    <text evidence="1">The sequence shown here is derived from an EMBL/GenBank/DDBJ whole genome shotgun (WGS) entry which is preliminary data.</text>
</comment>
<proteinExistence type="predicted"/>
<name>L8JU56_9BACT</name>
<evidence type="ECO:0000313" key="2">
    <source>
        <dbReference type="Proteomes" id="UP000011135"/>
    </source>
</evidence>
<dbReference type="OrthoDB" id="981243at2"/>
<reference evidence="1 2" key="1">
    <citation type="submission" date="2012-12" db="EMBL/GenBank/DDBJ databases">
        <title>Genome assembly of Fulvivirga imtechensis AK7.</title>
        <authorList>
            <person name="Nupur N."/>
            <person name="Khatri I."/>
            <person name="Kumar R."/>
            <person name="Subramanian S."/>
            <person name="Pinnaka A."/>
        </authorList>
    </citation>
    <scope>NUCLEOTIDE SEQUENCE [LARGE SCALE GENOMIC DNA]</scope>
    <source>
        <strain evidence="1 2">AK7</strain>
    </source>
</reference>
<dbReference type="eggNOG" id="ENOG50346M4">
    <property type="taxonomic scope" value="Bacteria"/>
</dbReference>
<gene>
    <name evidence="1" type="ORF">C900_02353</name>
</gene>